<accession>A0A0A8ZGF3</accession>
<dbReference type="EMBL" id="GBRH01263948">
    <property type="protein sequence ID" value="JAD33947.1"/>
    <property type="molecule type" value="Transcribed_RNA"/>
</dbReference>
<protein>
    <submittedName>
        <fullName evidence="1">Uncharacterized protein</fullName>
    </submittedName>
</protein>
<reference evidence="1" key="1">
    <citation type="submission" date="2014-09" db="EMBL/GenBank/DDBJ databases">
        <authorList>
            <person name="Magalhaes I.L.F."/>
            <person name="Oliveira U."/>
            <person name="Santos F.R."/>
            <person name="Vidigal T.H.D.A."/>
            <person name="Brescovit A.D."/>
            <person name="Santos A.J."/>
        </authorList>
    </citation>
    <scope>NUCLEOTIDE SEQUENCE</scope>
    <source>
        <tissue evidence="1">Shoot tissue taken approximately 20 cm above the soil surface</tissue>
    </source>
</reference>
<reference evidence="1" key="2">
    <citation type="journal article" date="2015" name="Data Brief">
        <title>Shoot transcriptome of the giant reed, Arundo donax.</title>
        <authorList>
            <person name="Barrero R.A."/>
            <person name="Guerrero F.D."/>
            <person name="Moolhuijzen P."/>
            <person name="Goolsby J.A."/>
            <person name="Tidwell J."/>
            <person name="Bellgard S.E."/>
            <person name="Bellgard M.I."/>
        </authorList>
    </citation>
    <scope>NUCLEOTIDE SEQUENCE</scope>
    <source>
        <tissue evidence="1">Shoot tissue taken approximately 20 cm above the soil surface</tissue>
    </source>
</reference>
<evidence type="ECO:0000313" key="1">
    <source>
        <dbReference type="EMBL" id="JAD33947.1"/>
    </source>
</evidence>
<name>A0A0A8ZGF3_ARUDO</name>
<organism evidence="1">
    <name type="scientific">Arundo donax</name>
    <name type="common">Giant reed</name>
    <name type="synonym">Donax arundinaceus</name>
    <dbReference type="NCBI Taxonomy" id="35708"/>
    <lineage>
        <taxon>Eukaryota</taxon>
        <taxon>Viridiplantae</taxon>
        <taxon>Streptophyta</taxon>
        <taxon>Embryophyta</taxon>
        <taxon>Tracheophyta</taxon>
        <taxon>Spermatophyta</taxon>
        <taxon>Magnoliopsida</taxon>
        <taxon>Liliopsida</taxon>
        <taxon>Poales</taxon>
        <taxon>Poaceae</taxon>
        <taxon>PACMAD clade</taxon>
        <taxon>Arundinoideae</taxon>
        <taxon>Arundineae</taxon>
        <taxon>Arundo</taxon>
    </lineage>
</organism>
<proteinExistence type="predicted"/>
<sequence>MLSVENFFTRKSYVDHSITIMLDNTDVASICSGLT</sequence>
<dbReference type="AlphaFoldDB" id="A0A0A8ZGF3"/>